<dbReference type="InterPro" id="IPR009875">
    <property type="entry name" value="PilZ_domain"/>
</dbReference>
<evidence type="ECO:0000313" key="2">
    <source>
        <dbReference type="EMBL" id="MBA1156887.1"/>
    </source>
</evidence>
<keyword evidence="3" id="KW-1185">Reference proteome</keyword>
<accession>A0A838BMY3</accession>
<dbReference type="SUPFAM" id="SSF141371">
    <property type="entry name" value="PilZ domain-like"/>
    <property type="match status" value="1"/>
</dbReference>
<evidence type="ECO:0000313" key="3">
    <source>
        <dbReference type="Proteomes" id="UP000572984"/>
    </source>
</evidence>
<sequence length="86" mass="9814">MSHRIPERRASQRYRAFMEGWIASETTAEPIECMVWDLSEAGVRLVVPPPADVPVEFELRIPSEDAKAKVRLIWTTGIHYGAKFTD</sequence>
<dbReference type="AlphaFoldDB" id="A0A838BMY3"/>
<name>A0A838BMY3_9HYPH</name>
<protein>
    <submittedName>
        <fullName evidence="2">PilZ domain-containing protein</fullName>
    </submittedName>
</protein>
<dbReference type="EMBL" id="JACDXJ010000001">
    <property type="protein sequence ID" value="MBA1156887.1"/>
    <property type="molecule type" value="Genomic_DNA"/>
</dbReference>
<dbReference type="Pfam" id="PF07238">
    <property type="entry name" value="PilZ"/>
    <property type="match status" value="1"/>
</dbReference>
<dbReference type="GO" id="GO:0035438">
    <property type="term" value="F:cyclic-di-GMP binding"/>
    <property type="evidence" value="ECO:0007669"/>
    <property type="project" value="InterPro"/>
</dbReference>
<dbReference type="RefSeq" id="WP_181052409.1">
    <property type="nucleotide sequence ID" value="NZ_JACDXJ010000001.1"/>
</dbReference>
<feature type="domain" description="PilZ" evidence="1">
    <location>
        <begin position="7"/>
        <end position="86"/>
    </location>
</feature>
<comment type="caution">
    <text evidence="2">The sequence shown here is derived from an EMBL/GenBank/DDBJ whole genome shotgun (WGS) entry which is preliminary data.</text>
</comment>
<evidence type="ECO:0000259" key="1">
    <source>
        <dbReference type="Pfam" id="PF07238"/>
    </source>
</evidence>
<dbReference type="Gene3D" id="2.40.10.220">
    <property type="entry name" value="predicted glycosyltransferase like domains"/>
    <property type="match status" value="1"/>
</dbReference>
<reference evidence="2 3" key="1">
    <citation type="submission" date="2020-07" db="EMBL/GenBank/DDBJ databases">
        <title>Draft genome and description of Microvirga mediterraneensis Marseille-Q2068 sp. nov.</title>
        <authorList>
            <person name="Boxberger M."/>
        </authorList>
    </citation>
    <scope>NUCLEOTIDE SEQUENCE [LARGE SCALE GENOMIC DNA]</scope>
    <source>
        <strain evidence="2 3">Marseille-Q2068</strain>
    </source>
</reference>
<gene>
    <name evidence="2" type="ORF">H0S73_12190</name>
</gene>
<organism evidence="2 3">
    <name type="scientific">Microvirga mediterraneensis</name>
    <dbReference type="NCBI Taxonomy" id="2754695"/>
    <lineage>
        <taxon>Bacteria</taxon>
        <taxon>Pseudomonadati</taxon>
        <taxon>Pseudomonadota</taxon>
        <taxon>Alphaproteobacteria</taxon>
        <taxon>Hyphomicrobiales</taxon>
        <taxon>Methylobacteriaceae</taxon>
        <taxon>Microvirga</taxon>
    </lineage>
</organism>
<proteinExistence type="predicted"/>
<dbReference type="Proteomes" id="UP000572984">
    <property type="component" value="Unassembled WGS sequence"/>
</dbReference>